<sequence length="69" mass="8083">MICLSRLGVLNLASVWPPTRSTKYDDKDAATRGGLKPHQRPLQRYTKRGYMKWFGRMSHCRNVQGRMYP</sequence>
<name>A0A0P8YA60_DROAN</name>
<dbReference type="Proteomes" id="UP000007801">
    <property type="component" value="Unassembled WGS sequence"/>
</dbReference>
<evidence type="ECO:0000256" key="1">
    <source>
        <dbReference type="SAM" id="SignalP"/>
    </source>
</evidence>
<dbReference type="GeneID" id="26514889"/>
<proteinExistence type="predicted"/>
<evidence type="ECO:0000313" key="2">
    <source>
        <dbReference type="EMBL" id="KPU78327.1"/>
    </source>
</evidence>
<gene>
    <name evidence="2" type="primary">Dana\GF27480</name>
    <name evidence="2" type="ORF">GF27480</name>
</gene>
<organism evidence="2 3">
    <name type="scientific">Drosophila ananassae</name>
    <name type="common">Fruit fly</name>
    <dbReference type="NCBI Taxonomy" id="7217"/>
    <lineage>
        <taxon>Eukaryota</taxon>
        <taxon>Metazoa</taxon>
        <taxon>Ecdysozoa</taxon>
        <taxon>Arthropoda</taxon>
        <taxon>Hexapoda</taxon>
        <taxon>Insecta</taxon>
        <taxon>Pterygota</taxon>
        <taxon>Neoptera</taxon>
        <taxon>Endopterygota</taxon>
        <taxon>Diptera</taxon>
        <taxon>Brachycera</taxon>
        <taxon>Muscomorpha</taxon>
        <taxon>Ephydroidea</taxon>
        <taxon>Drosophilidae</taxon>
        <taxon>Drosophila</taxon>
        <taxon>Sophophora</taxon>
    </lineage>
</organism>
<dbReference type="OrthoDB" id="7843477at2759"/>
<dbReference type="InParanoid" id="A0A0P8YA60"/>
<dbReference type="AlphaFoldDB" id="A0A0P8YA60"/>
<keyword evidence="3" id="KW-1185">Reference proteome</keyword>
<evidence type="ECO:0000313" key="3">
    <source>
        <dbReference type="Proteomes" id="UP000007801"/>
    </source>
</evidence>
<protein>
    <recommendedName>
        <fullName evidence="4">Secreted protein</fullName>
    </recommendedName>
</protein>
<keyword evidence="1" id="KW-0732">Signal</keyword>
<dbReference type="EMBL" id="CH902618">
    <property type="protein sequence ID" value="KPU78327.1"/>
    <property type="molecule type" value="Genomic_DNA"/>
</dbReference>
<evidence type="ECO:0008006" key="4">
    <source>
        <dbReference type="Google" id="ProtNLM"/>
    </source>
</evidence>
<accession>A0A0P8YA60</accession>
<feature type="signal peptide" evidence="1">
    <location>
        <begin position="1"/>
        <end position="21"/>
    </location>
</feature>
<dbReference type="KEGG" id="dan:26514889"/>
<feature type="chain" id="PRO_5006154396" description="Secreted protein" evidence="1">
    <location>
        <begin position="22"/>
        <end position="69"/>
    </location>
</feature>
<reference evidence="2 3" key="1">
    <citation type="journal article" date="2007" name="Nature">
        <title>Evolution of genes and genomes on the Drosophila phylogeny.</title>
        <authorList>
            <consortium name="Drosophila 12 Genomes Consortium"/>
            <person name="Clark A.G."/>
            <person name="Eisen M.B."/>
            <person name="Smith D.R."/>
            <person name="Bergman C.M."/>
            <person name="Oliver B."/>
            <person name="Markow T.A."/>
            <person name="Kaufman T.C."/>
            <person name="Kellis M."/>
            <person name="Gelbart W."/>
            <person name="Iyer V.N."/>
            <person name="Pollard D.A."/>
            <person name="Sackton T.B."/>
            <person name="Larracuente A.M."/>
            <person name="Singh N.D."/>
            <person name="Abad J.P."/>
            <person name="Abt D.N."/>
            <person name="Adryan B."/>
            <person name="Aguade M."/>
            <person name="Akashi H."/>
            <person name="Anderson W.W."/>
            <person name="Aquadro C.F."/>
            <person name="Ardell D.H."/>
            <person name="Arguello R."/>
            <person name="Artieri C.G."/>
            <person name="Barbash D.A."/>
            <person name="Barker D."/>
            <person name="Barsanti P."/>
            <person name="Batterham P."/>
            <person name="Batzoglou S."/>
            <person name="Begun D."/>
            <person name="Bhutkar A."/>
            <person name="Blanco E."/>
            <person name="Bosak S.A."/>
            <person name="Bradley R.K."/>
            <person name="Brand A.D."/>
            <person name="Brent M.R."/>
            <person name="Brooks A.N."/>
            <person name="Brown R.H."/>
            <person name="Butlin R.K."/>
            <person name="Caggese C."/>
            <person name="Calvi B.R."/>
            <person name="Bernardo de Carvalho A."/>
            <person name="Caspi A."/>
            <person name="Castrezana S."/>
            <person name="Celniker S.E."/>
            <person name="Chang J.L."/>
            <person name="Chapple C."/>
            <person name="Chatterji S."/>
            <person name="Chinwalla A."/>
            <person name="Civetta A."/>
            <person name="Clifton S.W."/>
            <person name="Comeron J.M."/>
            <person name="Costello J.C."/>
            <person name="Coyne J.A."/>
            <person name="Daub J."/>
            <person name="David R.G."/>
            <person name="Delcher A.L."/>
            <person name="Delehaunty K."/>
            <person name="Do C.B."/>
            <person name="Ebling H."/>
            <person name="Edwards K."/>
            <person name="Eickbush T."/>
            <person name="Evans J.D."/>
            <person name="Filipski A."/>
            <person name="Findeiss S."/>
            <person name="Freyhult E."/>
            <person name="Fulton L."/>
            <person name="Fulton R."/>
            <person name="Garcia A.C."/>
            <person name="Gardiner A."/>
            <person name="Garfield D.A."/>
            <person name="Garvin B.E."/>
            <person name="Gibson G."/>
            <person name="Gilbert D."/>
            <person name="Gnerre S."/>
            <person name="Godfrey J."/>
            <person name="Good R."/>
            <person name="Gotea V."/>
            <person name="Gravely B."/>
            <person name="Greenberg A.J."/>
            <person name="Griffiths-Jones S."/>
            <person name="Gross S."/>
            <person name="Guigo R."/>
            <person name="Gustafson E.A."/>
            <person name="Haerty W."/>
            <person name="Hahn M.W."/>
            <person name="Halligan D.L."/>
            <person name="Halpern A.L."/>
            <person name="Halter G.M."/>
            <person name="Han M.V."/>
            <person name="Heger A."/>
            <person name="Hillier L."/>
            <person name="Hinrichs A.S."/>
            <person name="Holmes I."/>
            <person name="Hoskins R.A."/>
            <person name="Hubisz M.J."/>
            <person name="Hultmark D."/>
            <person name="Huntley M.A."/>
            <person name="Jaffe D.B."/>
            <person name="Jagadeeshan S."/>
            <person name="Jeck W.R."/>
            <person name="Johnson J."/>
            <person name="Jones C.D."/>
            <person name="Jordan W.C."/>
            <person name="Karpen G.H."/>
            <person name="Kataoka E."/>
            <person name="Keightley P.D."/>
            <person name="Kheradpour P."/>
            <person name="Kirkness E.F."/>
            <person name="Koerich L.B."/>
            <person name="Kristiansen K."/>
            <person name="Kudrna D."/>
            <person name="Kulathinal R.J."/>
            <person name="Kumar S."/>
            <person name="Kwok R."/>
            <person name="Lander E."/>
            <person name="Langley C.H."/>
            <person name="Lapoint R."/>
            <person name="Lazzaro B.P."/>
            <person name="Lee S.J."/>
            <person name="Levesque L."/>
            <person name="Li R."/>
            <person name="Lin C.F."/>
            <person name="Lin M.F."/>
            <person name="Lindblad-Toh K."/>
            <person name="Llopart A."/>
            <person name="Long M."/>
            <person name="Low L."/>
            <person name="Lozovsky E."/>
            <person name="Lu J."/>
            <person name="Luo M."/>
            <person name="Machado C.A."/>
            <person name="Makalowski W."/>
            <person name="Marzo M."/>
            <person name="Matsuda M."/>
            <person name="Matzkin L."/>
            <person name="McAllister B."/>
            <person name="McBride C.S."/>
            <person name="McKernan B."/>
            <person name="McKernan K."/>
            <person name="Mendez-Lago M."/>
            <person name="Minx P."/>
            <person name="Mollenhauer M.U."/>
            <person name="Montooth K."/>
            <person name="Mount S.M."/>
            <person name="Mu X."/>
            <person name="Myers E."/>
            <person name="Negre B."/>
            <person name="Newfeld S."/>
            <person name="Nielsen R."/>
            <person name="Noor M.A."/>
            <person name="O'Grady P."/>
            <person name="Pachter L."/>
            <person name="Papaceit M."/>
            <person name="Parisi M.J."/>
            <person name="Parisi M."/>
            <person name="Parts L."/>
            <person name="Pedersen J.S."/>
            <person name="Pesole G."/>
            <person name="Phillippy A.M."/>
            <person name="Ponting C.P."/>
            <person name="Pop M."/>
            <person name="Porcelli D."/>
            <person name="Powell J.R."/>
            <person name="Prohaska S."/>
            <person name="Pruitt K."/>
            <person name="Puig M."/>
            <person name="Quesneville H."/>
            <person name="Ram K.R."/>
            <person name="Rand D."/>
            <person name="Rasmussen M.D."/>
            <person name="Reed L.K."/>
            <person name="Reenan R."/>
            <person name="Reily A."/>
            <person name="Remington K.A."/>
            <person name="Rieger T.T."/>
            <person name="Ritchie M.G."/>
            <person name="Robin C."/>
            <person name="Rogers Y.H."/>
            <person name="Rohde C."/>
            <person name="Rozas J."/>
            <person name="Rubenfield M.J."/>
            <person name="Ruiz A."/>
            <person name="Russo S."/>
            <person name="Salzberg S.L."/>
            <person name="Sanchez-Gracia A."/>
            <person name="Saranga D.J."/>
            <person name="Sato H."/>
            <person name="Schaeffer S.W."/>
            <person name="Schatz M.C."/>
            <person name="Schlenke T."/>
            <person name="Schwartz R."/>
            <person name="Segarra C."/>
            <person name="Singh R.S."/>
            <person name="Sirot L."/>
            <person name="Sirota M."/>
            <person name="Sisneros N.B."/>
            <person name="Smith C.D."/>
            <person name="Smith T.F."/>
            <person name="Spieth J."/>
            <person name="Stage D.E."/>
            <person name="Stark A."/>
            <person name="Stephan W."/>
            <person name="Strausberg R.L."/>
            <person name="Strempel S."/>
            <person name="Sturgill D."/>
            <person name="Sutton G."/>
            <person name="Sutton G.G."/>
            <person name="Tao W."/>
            <person name="Teichmann S."/>
            <person name="Tobari Y.N."/>
            <person name="Tomimura Y."/>
            <person name="Tsolas J.M."/>
            <person name="Valente V.L."/>
            <person name="Venter E."/>
            <person name="Venter J.C."/>
            <person name="Vicario S."/>
            <person name="Vieira F.G."/>
            <person name="Vilella A.J."/>
            <person name="Villasante A."/>
            <person name="Walenz B."/>
            <person name="Wang J."/>
            <person name="Wasserman M."/>
            <person name="Watts T."/>
            <person name="Wilson D."/>
            <person name="Wilson R.K."/>
            <person name="Wing R.A."/>
            <person name="Wolfner M.F."/>
            <person name="Wong A."/>
            <person name="Wong G.K."/>
            <person name="Wu C.I."/>
            <person name="Wu G."/>
            <person name="Yamamoto D."/>
            <person name="Yang H.P."/>
            <person name="Yang S.P."/>
            <person name="Yorke J.A."/>
            <person name="Yoshida K."/>
            <person name="Zdobnov E."/>
            <person name="Zhang P."/>
            <person name="Zhang Y."/>
            <person name="Zimin A.V."/>
            <person name="Baldwin J."/>
            <person name="Abdouelleil A."/>
            <person name="Abdulkadir J."/>
            <person name="Abebe A."/>
            <person name="Abera B."/>
            <person name="Abreu J."/>
            <person name="Acer S.C."/>
            <person name="Aftuck L."/>
            <person name="Alexander A."/>
            <person name="An P."/>
            <person name="Anderson E."/>
            <person name="Anderson S."/>
            <person name="Arachi H."/>
            <person name="Azer M."/>
            <person name="Bachantsang P."/>
            <person name="Barry A."/>
            <person name="Bayul T."/>
            <person name="Berlin A."/>
            <person name="Bessette D."/>
            <person name="Bloom T."/>
            <person name="Blye J."/>
            <person name="Boguslavskiy L."/>
            <person name="Bonnet C."/>
            <person name="Boukhgalter B."/>
            <person name="Bourzgui I."/>
            <person name="Brown A."/>
            <person name="Cahill P."/>
            <person name="Channer S."/>
            <person name="Cheshatsang Y."/>
            <person name="Chuda L."/>
            <person name="Citroen M."/>
            <person name="Collymore A."/>
            <person name="Cooke P."/>
            <person name="Costello M."/>
            <person name="D'Aco K."/>
            <person name="Daza R."/>
            <person name="De Haan G."/>
            <person name="DeGray S."/>
            <person name="DeMaso C."/>
            <person name="Dhargay N."/>
            <person name="Dooley K."/>
            <person name="Dooley E."/>
            <person name="Doricent M."/>
            <person name="Dorje P."/>
            <person name="Dorjee K."/>
            <person name="Dupes A."/>
            <person name="Elong R."/>
            <person name="Falk J."/>
            <person name="Farina A."/>
            <person name="Faro S."/>
            <person name="Ferguson D."/>
            <person name="Fisher S."/>
            <person name="Foley C.D."/>
            <person name="Franke A."/>
            <person name="Friedrich D."/>
            <person name="Gadbois L."/>
            <person name="Gearin G."/>
            <person name="Gearin C.R."/>
            <person name="Giannoukos G."/>
            <person name="Goode T."/>
            <person name="Graham J."/>
            <person name="Grandbois E."/>
            <person name="Grewal S."/>
            <person name="Gyaltsen K."/>
            <person name="Hafez N."/>
            <person name="Hagos B."/>
            <person name="Hall J."/>
            <person name="Henson C."/>
            <person name="Hollinger A."/>
            <person name="Honan T."/>
            <person name="Huard M.D."/>
            <person name="Hughes L."/>
            <person name="Hurhula B."/>
            <person name="Husby M.E."/>
            <person name="Kamat A."/>
            <person name="Kanga B."/>
            <person name="Kashin S."/>
            <person name="Khazanovich D."/>
            <person name="Kisner P."/>
            <person name="Lance K."/>
            <person name="Lara M."/>
            <person name="Lee W."/>
            <person name="Lennon N."/>
            <person name="Letendre F."/>
            <person name="LeVine R."/>
            <person name="Lipovsky A."/>
            <person name="Liu X."/>
            <person name="Liu J."/>
            <person name="Liu S."/>
            <person name="Lokyitsang T."/>
            <person name="Lokyitsang Y."/>
            <person name="Lubonja R."/>
            <person name="Lui A."/>
            <person name="MacDonald P."/>
            <person name="Magnisalis V."/>
            <person name="Maru K."/>
            <person name="Matthews C."/>
            <person name="McCusker W."/>
            <person name="McDonough S."/>
            <person name="Mehta T."/>
            <person name="Meldrim J."/>
            <person name="Meneus L."/>
            <person name="Mihai O."/>
            <person name="Mihalev A."/>
            <person name="Mihova T."/>
            <person name="Mittelman R."/>
            <person name="Mlenga V."/>
            <person name="Montmayeur A."/>
            <person name="Mulrain L."/>
            <person name="Navidi A."/>
            <person name="Naylor J."/>
            <person name="Negash T."/>
            <person name="Nguyen T."/>
            <person name="Nguyen N."/>
            <person name="Nicol R."/>
            <person name="Norbu C."/>
            <person name="Norbu N."/>
            <person name="Novod N."/>
            <person name="O'Neill B."/>
            <person name="Osman S."/>
            <person name="Markiewicz E."/>
            <person name="Oyono O.L."/>
            <person name="Patti C."/>
            <person name="Phunkhang P."/>
            <person name="Pierre F."/>
            <person name="Priest M."/>
            <person name="Raghuraman S."/>
            <person name="Rege F."/>
            <person name="Reyes R."/>
            <person name="Rise C."/>
            <person name="Rogov P."/>
            <person name="Ross K."/>
            <person name="Ryan E."/>
            <person name="Settipalli S."/>
            <person name="Shea T."/>
            <person name="Sherpa N."/>
            <person name="Shi L."/>
            <person name="Shih D."/>
            <person name="Sparrow T."/>
            <person name="Spaulding J."/>
            <person name="Stalker J."/>
            <person name="Stange-Thomann N."/>
            <person name="Stavropoulos S."/>
            <person name="Stone C."/>
            <person name="Strader C."/>
            <person name="Tesfaye S."/>
            <person name="Thomson T."/>
            <person name="Thoulutsang Y."/>
            <person name="Thoulutsang D."/>
            <person name="Topham K."/>
            <person name="Topping I."/>
            <person name="Tsamla T."/>
            <person name="Vassiliev H."/>
            <person name="Vo A."/>
            <person name="Wangchuk T."/>
            <person name="Wangdi T."/>
            <person name="Weiand M."/>
            <person name="Wilkinson J."/>
            <person name="Wilson A."/>
            <person name="Yadav S."/>
            <person name="Young G."/>
            <person name="Yu Q."/>
            <person name="Zembek L."/>
            <person name="Zhong D."/>
            <person name="Zimmer A."/>
            <person name="Zwirko Z."/>
            <person name="Jaffe D.B."/>
            <person name="Alvarez P."/>
            <person name="Brockman W."/>
            <person name="Butler J."/>
            <person name="Chin C."/>
            <person name="Gnerre S."/>
            <person name="Grabherr M."/>
            <person name="Kleber M."/>
            <person name="Mauceli E."/>
            <person name="MacCallum I."/>
        </authorList>
    </citation>
    <scope>NUCLEOTIDE SEQUENCE [LARGE SCALE GENOMIC DNA]</scope>
    <source>
        <strain evidence="3">Tucson 14024-0371.13</strain>
    </source>
</reference>